<feature type="transmembrane region" description="Helical" evidence="9">
    <location>
        <begin position="12"/>
        <end position="30"/>
    </location>
</feature>
<dbReference type="GO" id="GO:0065002">
    <property type="term" value="P:intracellular protein transmembrane transport"/>
    <property type="evidence" value="ECO:0007669"/>
    <property type="project" value="UniProtKB-UniRule"/>
</dbReference>
<comment type="similarity">
    <text evidence="9">Belongs to the SecD/SecF family. SecD subfamily.</text>
</comment>
<evidence type="ECO:0000256" key="4">
    <source>
        <dbReference type="ARBA" id="ARBA00022692"/>
    </source>
</evidence>
<dbReference type="Gene3D" id="1.20.1640.10">
    <property type="entry name" value="Multidrug efflux transporter AcrB transmembrane domain"/>
    <property type="match status" value="1"/>
</dbReference>
<evidence type="ECO:0000256" key="1">
    <source>
        <dbReference type="ARBA" id="ARBA00004651"/>
    </source>
</evidence>
<evidence type="ECO:0000256" key="10">
    <source>
        <dbReference type="SAM" id="MobiDB-lite"/>
    </source>
</evidence>
<dbReference type="GO" id="GO:0006605">
    <property type="term" value="P:protein targeting"/>
    <property type="evidence" value="ECO:0007669"/>
    <property type="project" value="UniProtKB-UniRule"/>
</dbReference>
<dbReference type="PANTHER" id="PTHR30081">
    <property type="entry name" value="PROTEIN-EXPORT MEMBRANE PROTEIN SEC"/>
    <property type="match status" value="1"/>
</dbReference>
<dbReference type="InterPro" id="IPR055344">
    <property type="entry name" value="SecD_SecF_C_bact"/>
</dbReference>
<dbReference type="GO" id="GO:0043952">
    <property type="term" value="P:protein transport by the Sec complex"/>
    <property type="evidence" value="ECO:0007669"/>
    <property type="project" value="UniProtKB-UniRule"/>
</dbReference>
<dbReference type="EMBL" id="JAAOYM010000001">
    <property type="protein sequence ID" value="NIJ11635.1"/>
    <property type="molecule type" value="Genomic_DNA"/>
</dbReference>
<evidence type="ECO:0000256" key="2">
    <source>
        <dbReference type="ARBA" id="ARBA00022448"/>
    </source>
</evidence>
<feature type="compositionally biased region" description="Low complexity" evidence="10">
    <location>
        <begin position="127"/>
        <end position="169"/>
    </location>
</feature>
<dbReference type="HAMAP" id="MF_01463_B">
    <property type="entry name" value="SecD_B"/>
    <property type="match status" value="1"/>
</dbReference>
<evidence type="ECO:0000256" key="7">
    <source>
        <dbReference type="ARBA" id="ARBA00023010"/>
    </source>
</evidence>
<reference evidence="14 15" key="1">
    <citation type="submission" date="2020-03" db="EMBL/GenBank/DDBJ databases">
        <title>Sequencing the genomes of 1000 actinobacteria strains.</title>
        <authorList>
            <person name="Klenk H.-P."/>
        </authorList>
    </citation>
    <scope>NUCLEOTIDE SEQUENCE [LARGE SCALE GENOMIC DNA]</scope>
    <source>
        <strain evidence="14 15">DSM 45685</strain>
    </source>
</reference>
<evidence type="ECO:0000259" key="12">
    <source>
        <dbReference type="Pfam" id="PF21760"/>
    </source>
</evidence>
<keyword evidence="6 9" id="KW-1133">Transmembrane helix</keyword>
<dbReference type="GO" id="GO:0015450">
    <property type="term" value="F:protein-transporting ATPase activity"/>
    <property type="evidence" value="ECO:0007669"/>
    <property type="project" value="InterPro"/>
</dbReference>
<keyword evidence="15" id="KW-1185">Reference proteome</keyword>
<keyword evidence="3 9" id="KW-1003">Cell membrane</keyword>
<dbReference type="Gene3D" id="3.30.70.3220">
    <property type="match status" value="1"/>
</dbReference>
<gene>
    <name evidence="9" type="primary">secD</name>
    <name evidence="14" type="ORF">FHU38_001979</name>
</gene>
<organism evidence="14 15">
    <name type="scientific">Saccharomonospora amisosensis</name>
    <dbReference type="NCBI Taxonomy" id="1128677"/>
    <lineage>
        <taxon>Bacteria</taxon>
        <taxon>Bacillati</taxon>
        <taxon>Actinomycetota</taxon>
        <taxon>Actinomycetes</taxon>
        <taxon>Pseudonocardiales</taxon>
        <taxon>Pseudonocardiaceae</taxon>
        <taxon>Saccharomonospora</taxon>
    </lineage>
</organism>
<feature type="domain" description="Protein export membrane protein SecD/SecF C-terminal" evidence="11">
    <location>
        <begin position="375"/>
        <end position="551"/>
    </location>
</feature>
<evidence type="ECO:0000256" key="8">
    <source>
        <dbReference type="ARBA" id="ARBA00023136"/>
    </source>
</evidence>
<feature type="domain" description="SecDF P1 head subdomain" evidence="13">
    <location>
        <begin position="269"/>
        <end position="373"/>
    </location>
</feature>
<dbReference type="InterPro" id="IPR022813">
    <property type="entry name" value="SecD/SecF_arch_bac"/>
</dbReference>
<dbReference type="Proteomes" id="UP000545493">
    <property type="component" value="Unassembled WGS sequence"/>
</dbReference>
<feature type="transmembrane region" description="Helical" evidence="9">
    <location>
        <begin position="388"/>
        <end position="410"/>
    </location>
</feature>
<dbReference type="InterPro" id="IPR054384">
    <property type="entry name" value="SecDF_P1_head"/>
</dbReference>
<accession>A0A7X5ZQU9</accession>
<keyword evidence="7 9" id="KW-0811">Translocation</keyword>
<evidence type="ECO:0000256" key="3">
    <source>
        <dbReference type="ARBA" id="ARBA00022475"/>
    </source>
</evidence>
<feature type="transmembrane region" description="Helical" evidence="9">
    <location>
        <begin position="417"/>
        <end position="444"/>
    </location>
</feature>
<dbReference type="NCBIfam" id="TIGR00916">
    <property type="entry name" value="2A0604s01"/>
    <property type="match status" value="1"/>
</dbReference>
<evidence type="ECO:0000313" key="14">
    <source>
        <dbReference type="EMBL" id="NIJ11635.1"/>
    </source>
</evidence>
<evidence type="ECO:0000259" key="13">
    <source>
        <dbReference type="Pfam" id="PF22599"/>
    </source>
</evidence>
<feature type="domain" description="Protein translocase subunit SecDF P1" evidence="12">
    <location>
        <begin position="67"/>
        <end position="121"/>
    </location>
</feature>
<keyword evidence="4 9" id="KW-0812">Transmembrane</keyword>
<keyword evidence="5 9" id="KW-0653">Protein transport</keyword>
<keyword evidence="8 9" id="KW-0472">Membrane</keyword>
<feature type="transmembrane region" description="Helical" evidence="9">
    <location>
        <begin position="499"/>
        <end position="517"/>
    </location>
</feature>
<comment type="function">
    <text evidence="9">Part of the Sec protein translocase complex. Interacts with the SecYEG preprotein conducting channel. SecDF uses the proton motive force (PMF) to complete protein translocation after the ATP-dependent function of SecA.</text>
</comment>
<name>A0A7X5ZQU9_9PSEU</name>
<comment type="subcellular location">
    <subcellularLocation>
        <location evidence="1 9">Cell membrane</location>
        <topology evidence="1 9">Multi-pass membrane protein</topology>
    </subcellularLocation>
</comment>
<proteinExistence type="inferred from homology"/>
<dbReference type="Pfam" id="PF02355">
    <property type="entry name" value="SecD_SecF_C"/>
    <property type="match status" value="1"/>
</dbReference>
<dbReference type="Gene3D" id="3.30.1360.200">
    <property type="match status" value="1"/>
</dbReference>
<dbReference type="InterPro" id="IPR022646">
    <property type="entry name" value="SecD/SecF_CS"/>
</dbReference>
<evidence type="ECO:0000256" key="6">
    <source>
        <dbReference type="ARBA" id="ARBA00022989"/>
    </source>
</evidence>
<dbReference type="Pfam" id="PF07549">
    <property type="entry name" value="Sec_GG"/>
    <property type="match status" value="1"/>
</dbReference>
<evidence type="ECO:0000256" key="9">
    <source>
        <dbReference type="HAMAP-Rule" id="MF_01463"/>
    </source>
</evidence>
<evidence type="ECO:0000256" key="5">
    <source>
        <dbReference type="ARBA" id="ARBA00022927"/>
    </source>
</evidence>
<evidence type="ECO:0000259" key="11">
    <source>
        <dbReference type="Pfam" id="PF02355"/>
    </source>
</evidence>
<dbReference type="Pfam" id="PF22599">
    <property type="entry name" value="SecDF_P1_head"/>
    <property type="match status" value="1"/>
</dbReference>
<feature type="transmembrane region" description="Helical" evidence="9">
    <location>
        <begin position="450"/>
        <end position="471"/>
    </location>
</feature>
<comment type="caution">
    <text evidence="14">The sequence shown here is derived from an EMBL/GenBank/DDBJ whole genome shotgun (WGS) entry which is preliminary data.</text>
</comment>
<keyword evidence="2 9" id="KW-0813">Transport</keyword>
<feature type="transmembrane region" description="Helical" evidence="9">
    <location>
        <begin position="523"/>
        <end position="547"/>
    </location>
</feature>
<comment type="subunit">
    <text evidence="9">Forms a complex with SecF. Part of the essential Sec protein translocation apparatus which comprises SecA, SecYEG and auxiliary proteins SecDF. Other proteins may also be involved.</text>
</comment>
<sequence>MAPPAGQIRPGRYLSFFLLIIVALYALVFFTGGGKPTPKLGIDLQGGTRVTLTARTPDGSEPSREQLQQARQIIETRVNGIGVSGAEVILDGSNVVITVPGDEGEQAKTLGRTAKLGFRQVITAQPAGVAAAPQPQPEGGQQGGEQSDQGQGDQGQQGSEQASQPPATGQNGGGAAAGDPATRQTQPPGDDGTDTGGGNLQEETAKAIQAAKKVRQDPALVPADPTDQAAALAAQQAQQQALTSLDCGAKDPLVGNDDPNRPLVTCNEDGTEKYVLGPVFLQGTQISDATSTYDSQRGGWVVNLSFTGEGAKIWGDFTAANVNQRAAFVLDTKVVSAPNITEAILGGNTQITGQFSQEEAKNLADVLKYGSLPLSFESSDATTVSATLGLASLQAGLIAGAIGIALVFVYSLFYYRILGVLTVLSLILSGAIVYAVLVLLGRWIGFTLDLAGVAGFIVAIGVTADSFVVYFERLKDEMREGRTFRSAVPRGWIRARRTILASDAILFLAAAVLYILAVGEVKGFAFTLGMSTVLDLIVVFLVTHPLVAMVARSKRLSSPSLSGLGAVQKIGAGRRSTAKLGSAAKGA</sequence>
<evidence type="ECO:0000313" key="15">
    <source>
        <dbReference type="Proteomes" id="UP000545493"/>
    </source>
</evidence>
<dbReference type="InterPro" id="IPR005791">
    <property type="entry name" value="SecD"/>
</dbReference>
<dbReference type="InterPro" id="IPR048631">
    <property type="entry name" value="SecD_1st"/>
</dbReference>
<dbReference type="RefSeq" id="WP_167169237.1">
    <property type="nucleotide sequence ID" value="NZ_JAAOYM010000001.1"/>
</dbReference>
<dbReference type="Pfam" id="PF21760">
    <property type="entry name" value="SecD_1st"/>
    <property type="match status" value="1"/>
</dbReference>
<feature type="compositionally biased region" description="Low complexity" evidence="10">
    <location>
        <begin position="177"/>
        <end position="190"/>
    </location>
</feature>
<dbReference type="GO" id="GO:0005886">
    <property type="term" value="C:plasma membrane"/>
    <property type="evidence" value="ECO:0007669"/>
    <property type="project" value="UniProtKB-SubCell"/>
</dbReference>
<dbReference type="AlphaFoldDB" id="A0A7X5ZQU9"/>
<dbReference type="PANTHER" id="PTHR30081:SF1">
    <property type="entry name" value="PROTEIN TRANSLOCASE SUBUNIT SECD"/>
    <property type="match status" value="1"/>
</dbReference>
<protein>
    <recommendedName>
        <fullName evidence="9">Protein translocase subunit SecD</fullName>
    </recommendedName>
</protein>
<dbReference type="InterPro" id="IPR048634">
    <property type="entry name" value="SecD_SecF_C"/>
</dbReference>
<feature type="region of interest" description="Disordered" evidence="10">
    <location>
        <begin position="127"/>
        <end position="200"/>
    </location>
</feature>
<dbReference type="NCBIfam" id="TIGR01129">
    <property type="entry name" value="secD"/>
    <property type="match status" value="1"/>
</dbReference>
<dbReference type="SUPFAM" id="SSF82866">
    <property type="entry name" value="Multidrug efflux transporter AcrB transmembrane domain"/>
    <property type="match status" value="1"/>
</dbReference>